<dbReference type="Pfam" id="PF01903">
    <property type="entry name" value="CbiX"/>
    <property type="match status" value="2"/>
</dbReference>
<keyword evidence="2" id="KW-0456">Lyase</keyword>
<evidence type="ECO:0000313" key="4">
    <source>
        <dbReference type="Proteomes" id="UP000767446"/>
    </source>
</evidence>
<comment type="caution">
    <text evidence="3">The sequence shown here is derived from an EMBL/GenBank/DDBJ whole genome shotgun (WGS) entry which is preliminary data.</text>
</comment>
<dbReference type="GO" id="GO:0046872">
    <property type="term" value="F:metal ion binding"/>
    <property type="evidence" value="ECO:0007669"/>
    <property type="project" value="UniProtKB-KW"/>
</dbReference>
<dbReference type="Gene3D" id="3.40.50.1400">
    <property type="match status" value="2"/>
</dbReference>
<dbReference type="SUPFAM" id="SSF53800">
    <property type="entry name" value="Chelatase"/>
    <property type="match status" value="1"/>
</dbReference>
<name>A0A941GV41_9CHRO</name>
<evidence type="ECO:0000256" key="1">
    <source>
        <dbReference type="ARBA" id="ARBA00022723"/>
    </source>
</evidence>
<dbReference type="PANTHER" id="PTHR33542">
    <property type="entry name" value="SIROHYDROCHLORIN FERROCHELATASE, CHLOROPLASTIC"/>
    <property type="match status" value="1"/>
</dbReference>
<proteinExistence type="predicted"/>
<sequence>MGKKTAYLLVFHGSRDPRPQKAVSRLAELVIENLTSLGENSPQVATAALELGNFPLNESIRQVAWQGQNQGCKRLKILPLLLLPGVHVEEDIPAEVALAAEFLGEEIELELLAYLGSYGGMINLLAKQFAQLPATEGRILLAHGSRRLGANLLIEAIAFQLQAMPAFWAVSPSLTEQVMGLITAGKRDIAILPYFLFSGGITEAIAAQCTQLQLSFPQTQLFLGELYSQHRELASLITSILTVSH</sequence>
<evidence type="ECO:0000256" key="2">
    <source>
        <dbReference type="ARBA" id="ARBA00023239"/>
    </source>
</evidence>
<dbReference type="GO" id="GO:0016829">
    <property type="term" value="F:lyase activity"/>
    <property type="evidence" value="ECO:0007669"/>
    <property type="project" value="UniProtKB-KW"/>
</dbReference>
<keyword evidence="1" id="KW-0479">Metal-binding</keyword>
<organism evidence="3 4">
    <name type="scientific">Gomphosphaeria aponina SAG 52.96 = DSM 107014</name>
    <dbReference type="NCBI Taxonomy" id="1521640"/>
    <lineage>
        <taxon>Bacteria</taxon>
        <taxon>Bacillati</taxon>
        <taxon>Cyanobacteriota</taxon>
        <taxon>Cyanophyceae</taxon>
        <taxon>Oscillatoriophycideae</taxon>
        <taxon>Chroococcales</taxon>
        <taxon>Gomphosphaeriaceae</taxon>
        <taxon>Gomphosphaeria</taxon>
    </lineage>
</organism>
<dbReference type="EMBL" id="JADQBC010000043">
    <property type="protein sequence ID" value="MBR8827778.1"/>
    <property type="molecule type" value="Genomic_DNA"/>
</dbReference>
<dbReference type="InterPro" id="IPR002762">
    <property type="entry name" value="CbiX-like"/>
</dbReference>
<dbReference type="InterPro" id="IPR050963">
    <property type="entry name" value="Sirohydro_Cobaltochel/CbiX"/>
</dbReference>
<protein>
    <submittedName>
        <fullName evidence="3">Sirohydrochlorin chelatase</fullName>
    </submittedName>
</protein>
<dbReference type="CDD" id="cd03416">
    <property type="entry name" value="CbiX_SirB_N"/>
    <property type="match status" value="1"/>
</dbReference>
<dbReference type="AlphaFoldDB" id="A0A941GV41"/>
<accession>A0A941GV41</accession>
<gene>
    <name evidence="3" type="ORF">DSM107014_07705</name>
</gene>
<reference evidence="3" key="1">
    <citation type="submission" date="2021-02" db="EMBL/GenBank/DDBJ databases">
        <title>Metagenome analyses of Stigonema ocellatum DSM 106950, Chlorogloea purpurea SAG 13.99 and Gomphosphaeria aponina DSM 107014.</title>
        <authorList>
            <person name="Marter P."/>
            <person name="Huang S."/>
        </authorList>
    </citation>
    <scope>NUCLEOTIDE SEQUENCE</scope>
    <source>
        <strain evidence="3">JP213</strain>
    </source>
</reference>
<dbReference type="PANTHER" id="PTHR33542:SF3">
    <property type="entry name" value="SIROHYDROCHLORIN FERROCHELATASE, CHLOROPLASTIC"/>
    <property type="match status" value="1"/>
</dbReference>
<evidence type="ECO:0000313" key="3">
    <source>
        <dbReference type="EMBL" id="MBR8827778.1"/>
    </source>
</evidence>
<dbReference type="Proteomes" id="UP000767446">
    <property type="component" value="Unassembled WGS sequence"/>
</dbReference>